<dbReference type="PANTHER" id="PTHR11785:SF512">
    <property type="entry name" value="SOBREMESA, ISOFORM B"/>
    <property type="match status" value="1"/>
</dbReference>
<feature type="transmembrane region" description="Helical" evidence="5">
    <location>
        <begin position="400"/>
        <end position="422"/>
    </location>
</feature>
<proteinExistence type="predicted"/>
<feature type="transmembrane region" description="Helical" evidence="5">
    <location>
        <begin position="103"/>
        <end position="129"/>
    </location>
</feature>
<feature type="transmembrane region" description="Helical" evidence="5">
    <location>
        <begin position="428"/>
        <end position="445"/>
    </location>
</feature>
<dbReference type="Proteomes" id="UP001501469">
    <property type="component" value="Unassembled WGS sequence"/>
</dbReference>
<evidence type="ECO:0000256" key="5">
    <source>
        <dbReference type="SAM" id="Phobius"/>
    </source>
</evidence>
<dbReference type="Pfam" id="PF13520">
    <property type="entry name" value="AA_permease_2"/>
    <property type="match status" value="1"/>
</dbReference>
<comment type="caution">
    <text evidence="6">The sequence shown here is derived from an EMBL/GenBank/DDBJ whole genome shotgun (WGS) entry which is preliminary data.</text>
</comment>
<feature type="transmembrane region" description="Helical" evidence="5">
    <location>
        <begin position="141"/>
        <end position="159"/>
    </location>
</feature>
<dbReference type="Gene3D" id="1.20.1740.10">
    <property type="entry name" value="Amino acid/polyamine transporter I"/>
    <property type="match status" value="1"/>
</dbReference>
<dbReference type="InterPro" id="IPR050598">
    <property type="entry name" value="AminoAcid_Transporter"/>
</dbReference>
<protein>
    <submittedName>
        <fullName evidence="6">Amino acid permease</fullName>
    </submittedName>
</protein>
<dbReference type="InterPro" id="IPR002293">
    <property type="entry name" value="AA/rel_permease1"/>
</dbReference>
<feature type="transmembrane region" description="Helical" evidence="5">
    <location>
        <begin position="245"/>
        <end position="265"/>
    </location>
</feature>
<keyword evidence="3 5" id="KW-1133">Transmembrane helix</keyword>
<comment type="subcellular location">
    <subcellularLocation>
        <location evidence="1">Membrane</location>
        <topology evidence="1">Multi-pass membrane protein</topology>
    </subcellularLocation>
</comment>
<feature type="transmembrane region" description="Helical" evidence="5">
    <location>
        <begin position="295"/>
        <end position="319"/>
    </location>
</feature>
<keyword evidence="2 5" id="KW-0812">Transmembrane</keyword>
<reference evidence="7" key="1">
    <citation type="journal article" date="2019" name="Int. J. Syst. Evol. Microbiol.">
        <title>The Global Catalogue of Microorganisms (GCM) 10K type strain sequencing project: providing services to taxonomists for standard genome sequencing and annotation.</title>
        <authorList>
            <consortium name="The Broad Institute Genomics Platform"/>
            <consortium name="The Broad Institute Genome Sequencing Center for Infectious Disease"/>
            <person name="Wu L."/>
            <person name="Ma J."/>
        </authorList>
    </citation>
    <scope>NUCLEOTIDE SEQUENCE [LARGE SCALE GENOMIC DNA]</scope>
    <source>
        <strain evidence="7">JCM 17225</strain>
    </source>
</reference>
<keyword evidence="4 5" id="KW-0472">Membrane</keyword>
<feature type="transmembrane region" description="Helical" evidence="5">
    <location>
        <begin position="166"/>
        <end position="189"/>
    </location>
</feature>
<keyword evidence="7" id="KW-1185">Reference proteome</keyword>
<dbReference type="PIRSF" id="PIRSF006060">
    <property type="entry name" value="AA_transporter"/>
    <property type="match status" value="1"/>
</dbReference>
<evidence type="ECO:0000256" key="4">
    <source>
        <dbReference type="ARBA" id="ARBA00023136"/>
    </source>
</evidence>
<feature type="transmembrane region" description="Helical" evidence="5">
    <location>
        <begin position="209"/>
        <end position="233"/>
    </location>
</feature>
<feature type="transmembrane region" description="Helical" evidence="5">
    <location>
        <begin position="26"/>
        <end position="50"/>
    </location>
</feature>
<evidence type="ECO:0000256" key="1">
    <source>
        <dbReference type="ARBA" id="ARBA00004141"/>
    </source>
</evidence>
<evidence type="ECO:0000313" key="6">
    <source>
        <dbReference type="EMBL" id="GAA4026654.1"/>
    </source>
</evidence>
<evidence type="ECO:0000256" key="3">
    <source>
        <dbReference type="ARBA" id="ARBA00022989"/>
    </source>
</evidence>
<organism evidence="6 7">
    <name type="scientific">Hymenobacter glaciei</name>
    <dbReference type="NCBI Taxonomy" id="877209"/>
    <lineage>
        <taxon>Bacteria</taxon>
        <taxon>Pseudomonadati</taxon>
        <taxon>Bacteroidota</taxon>
        <taxon>Cytophagia</taxon>
        <taxon>Cytophagales</taxon>
        <taxon>Hymenobacteraceae</taxon>
        <taxon>Hymenobacter</taxon>
    </lineage>
</organism>
<dbReference type="EMBL" id="BAABDK010000007">
    <property type="protein sequence ID" value="GAA4026654.1"/>
    <property type="molecule type" value="Genomic_DNA"/>
</dbReference>
<name>A0ABP7TI13_9BACT</name>
<evidence type="ECO:0000313" key="7">
    <source>
        <dbReference type="Proteomes" id="UP001501469"/>
    </source>
</evidence>
<gene>
    <name evidence="6" type="ORF">GCM10022409_08290</name>
</gene>
<feature type="transmembrane region" description="Helical" evidence="5">
    <location>
        <begin position="364"/>
        <end position="388"/>
    </location>
</feature>
<dbReference type="PANTHER" id="PTHR11785">
    <property type="entry name" value="AMINO ACID TRANSPORTER"/>
    <property type="match status" value="1"/>
</dbReference>
<feature type="transmembrane region" description="Helical" evidence="5">
    <location>
        <begin position="62"/>
        <end position="82"/>
    </location>
</feature>
<evidence type="ECO:0000256" key="2">
    <source>
        <dbReference type="ARBA" id="ARBA00022692"/>
    </source>
</evidence>
<accession>A0ABP7TI13</accession>
<sequence>MPSKTAFRIGSHLCTMPELTRTPYKITFLTGAAIVIANMVGTGVFTSLGFQVMGIESGFALLMLWLVGGLIALCGAVSYAELASAMPRSGGEYHYLSQIYHPALGFLSGWVSATVGFAAPTALAALALGQYAKSVWPTLEPQWLSVAVVLLLTVVHGTSTRVGSRLQIIITALKVGVLVVFIGAGVVVGEGQPISFLPDAAGWRALLSPAFAVSLVYVSYAYSGWNAAVYVTGEIENPRRNLSRILLAGTAIVLLLYVGLNYVFLRSTSIAGLKGQVEVGFVAATSLFGPLGGRLMGGVIAALLVSTISSMIFAGPRIVQTMGEDLPALRFLAPKSRAGIPVRALALQTIITLVFISKPKFKEVLVYAGFVLNLFTFLTVLGLFVYRWRRPDVPRPYRAWGYPFTPLLFLVLSGWTLVFILRDKPWESLYGLATLAVGALVYFITTRIGSPIAEEVSSLG</sequence>